<dbReference type="InterPro" id="IPR049449">
    <property type="entry name" value="TesB_ACOT8-like_N"/>
</dbReference>
<feature type="compositionally biased region" description="Low complexity" evidence="1">
    <location>
        <begin position="1"/>
        <end position="21"/>
    </location>
</feature>
<dbReference type="InterPro" id="IPR029069">
    <property type="entry name" value="HotDog_dom_sf"/>
</dbReference>
<organism evidence="4 5">
    <name type="scientific">Mycolicibacter acidiphilus</name>
    <dbReference type="NCBI Taxonomy" id="2835306"/>
    <lineage>
        <taxon>Bacteria</taxon>
        <taxon>Bacillati</taxon>
        <taxon>Actinomycetota</taxon>
        <taxon>Actinomycetes</taxon>
        <taxon>Mycobacteriales</taxon>
        <taxon>Mycobacteriaceae</taxon>
        <taxon>Mycolicibacter</taxon>
    </lineage>
</organism>
<dbReference type="PANTHER" id="PTHR38110">
    <property type="entry name" value="CHROMOSOME 23, WHOLE GENOME SHOTGUN SEQUENCE"/>
    <property type="match status" value="1"/>
</dbReference>
<dbReference type="Gene3D" id="2.40.160.210">
    <property type="entry name" value="Acyl-CoA thioesterase, double hotdog domain"/>
    <property type="match status" value="1"/>
</dbReference>
<dbReference type="SUPFAM" id="SSF54637">
    <property type="entry name" value="Thioesterase/thiol ester dehydrase-isomerase"/>
    <property type="match status" value="2"/>
</dbReference>
<evidence type="ECO:0000313" key="4">
    <source>
        <dbReference type="EMBL" id="MBS9534820.1"/>
    </source>
</evidence>
<dbReference type="EMBL" id="JAHCLR010000030">
    <property type="protein sequence ID" value="MBS9534820.1"/>
    <property type="molecule type" value="Genomic_DNA"/>
</dbReference>
<evidence type="ECO:0000259" key="3">
    <source>
        <dbReference type="Pfam" id="PF20789"/>
    </source>
</evidence>
<protein>
    <submittedName>
        <fullName evidence="4">Thioesterase family protein</fullName>
    </submittedName>
</protein>
<keyword evidence="5" id="KW-1185">Reference proteome</keyword>
<dbReference type="InterPro" id="IPR052389">
    <property type="entry name" value="Sec_Metab_Biosynth-Assoc"/>
</dbReference>
<gene>
    <name evidence="4" type="ORF">KIH27_14600</name>
</gene>
<sequence length="317" mass="34411">MRPDSTPSSSTSTRPPATPTTVGSTRRADDAARHPRGQRHHRPGDDCGVSNPAHPFDAAIDLQPVEPGRLRGRTRPEWANMVGPFGGITAAVLLHAVEVQPDRLGDPLAFTVNFAAPIVDGDFEVAVKPARTNRTNQHWTMELSQAGDVKTTATAVFAVRRESWADTEPAMPPVADPQTITPMGLAEGIVWPERYDMRFVEGPVPSDGQASSSSTTTMWIRDAAGRQIDYPALSALCDMFYPRVFLRRGGFLPAGTISLTSYFHVDRGQLDGVGADYVLGTAHANRFSAGYFDQSAQVWSRTGHLLATSHQVVYFKG</sequence>
<accession>A0ABS5RKJ5</accession>
<feature type="domain" description="Acyl-CoA thioesterase-like C-terminal" evidence="3">
    <location>
        <begin position="187"/>
        <end position="314"/>
    </location>
</feature>
<dbReference type="Pfam" id="PF13622">
    <property type="entry name" value="4HBT_3"/>
    <property type="match status" value="1"/>
</dbReference>
<evidence type="ECO:0000259" key="2">
    <source>
        <dbReference type="Pfam" id="PF13622"/>
    </source>
</evidence>
<evidence type="ECO:0000256" key="1">
    <source>
        <dbReference type="SAM" id="MobiDB-lite"/>
    </source>
</evidence>
<name>A0ABS5RKJ5_9MYCO</name>
<dbReference type="InterPro" id="IPR042171">
    <property type="entry name" value="Acyl-CoA_hotdog"/>
</dbReference>
<dbReference type="InterPro" id="IPR049450">
    <property type="entry name" value="ACOT8-like_C"/>
</dbReference>
<feature type="region of interest" description="Disordered" evidence="1">
    <location>
        <begin position="1"/>
        <end position="55"/>
    </location>
</feature>
<evidence type="ECO:0000313" key="5">
    <source>
        <dbReference type="Proteomes" id="UP001519535"/>
    </source>
</evidence>
<dbReference type="Proteomes" id="UP001519535">
    <property type="component" value="Unassembled WGS sequence"/>
</dbReference>
<dbReference type="Pfam" id="PF20789">
    <property type="entry name" value="4HBT_3C"/>
    <property type="match status" value="1"/>
</dbReference>
<comment type="caution">
    <text evidence="4">The sequence shown here is derived from an EMBL/GenBank/DDBJ whole genome shotgun (WGS) entry which is preliminary data.</text>
</comment>
<dbReference type="PANTHER" id="PTHR38110:SF1">
    <property type="entry name" value="THIOESTERASE DOMAIN-CONTAINING PROTEIN"/>
    <property type="match status" value="1"/>
</dbReference>
<feature type="domain" description="Acyl-CoA thioesterase-like N-terminal HotDog" evidence="2">
    <location>
        <begin position="76"/>
        <end position="158"/>
    </location>
</feature>
<proteinExistence type="predicted"/>
<reference evidence="4 5" key="1">
    <citation type="submission" date="2021-05" db="EMBL/GenBank/DDBJ databases">
        <title>Mycobacterium acidophilum sp. nov., an extremely acid-tolerant member of the genus Mycobacterium.</title>
        <authorList>
            <person name="Xia J."/>
        </authorList>
    </citation>
    <scope>NUCLEOTIDE SEQUENCE [LARGE SCALE GENOMIC DNA]</scope>
    <source>
        <strain evidence="4 5">M1</strain>
    </source>
</reference>